<name>A0A917EDC9_9SPHN</name>
<gene>
    <name evidence="2" type="ORF">GCM10011529_31330</name>
</gene>
<proteinExistence type="predicted"/>
<dbReference type="InterPro" id="IPR007560">
    <property type="entry name" value="Restrct_endonuc_IV_Mrr"/>
</dbReference>
<accession>A0A917EDC9</accession>
<dbReference type="RefSeq" id="WP_188764435.1">
    <property type="nucleotide sequence ID" value="NZ_BMJM01000022.1"/>
</dbReference>
<reference evidence="2" key="1">
    <citation type="journal article" date="2014" name="Int. J. Syst. Evol. Microbiol.">
        <title>Complete genome sequence of Corynebacterium casei LMG S-19264T (=DSM 44701T), isolated from a smear-ripened cheese.</title>
        <authorList>
            <consortium name="US DOE Joint Genome Institute (JGI-PGF)"/>
            <person name="Walter F."/>
            <person name="Albersmeier A."/>
            <person name="Kalinowski J."/>
            <person name="Ruckert C."/>
        </authorList>
    </citation>
    <scope>NUCLEOTIDE SEQUENCE</scope>
    <source>
        <strain evidence="2">CGMCC 1.15519</strain>
    </source>
</reference>
<dbReference type="AlphaFoldDB" id="A0A917EDC9"/>
<dbReference type="GO" id="GO:0009307">
    <property type="term" value="P:DNA restriction-modification system"/>
    <property type="evidence" value="ECO:0007669"/>
    <property type="project" value="InterPro"/>
</dbReference>
<dbReference type="Proteomes" id="UP000635071">
    <property type="component" value="Unassembled WGS sequence"/>
</dbReference>
<dbReference type="EMBL" id="BMJM01000022">
    <property type="protein sequence ID" value="GGE22480.1"/>
    <property type="molecule type" value="Genomic_DNA"/>
</dbReference>
<evidence type="ECO:0000313" key="2">
    <source>
        <dbReference type="EMBL" id="GGE22480.1"/>
    </source>
</evidence>
<keyword evidence="3" id="KW-1185">Reference proteome</keyword>
<reference evidence="2" key="2">
    <citation type="submission" date="2020-09" db="EMBL/GenBank/DDBJ databases">
        <authorList>
            <person name="Sun Q."/>
            <person name="Zhou Y."/>
        </authorList>
    </citation>
    <scope>NUCLEOTIDE SEQUENCE</scope>
    <source>
        <strain evidence="2">CGMCC 1.15519</strain>
    </source>
</reference>
<dbReference type="GO" id="GO:0004519">
    <property type="term" value="F:endonuclease activity"/>
    <property type="evidence" value="ECO:0007669"/>
    <property type="project" value="InterPro"/>
</dbReference>
<organism evidence="2 3">
    <name type="scientific">Sandarakinorhabdus glacialis</name>
    <dbReference type="NCBI Taxonomy" id="1614636"/>
    <lineage>
        <taxon>Bacteria</taxon>
        <taxon>Pseudomonadati</taxon>
        <taxon>Pseudomonadota</taxon>
        <taxon>Alphaproteobacteria</taxon>
        <taxon>Sphingomonadales</taxon>
        <taxon>Sphingosinicellaceae</taxon>
        <taxon>Sandarakinorhabdus</taxon>
    </lineage>
</organism>
<evidence type="ECO:0000313" key="3">
    <source>
        <dbReference type="Proteomes" id="UP000635071"/>
    </source>
</evidence>
<protein>
    <recommendedName>
        <fullName evidence="1">Restriction endonuclease type IV Mrr domain-containing protein</fullName>
    </recommendedName>
</protein>
<sequence>MVPKVKTQRVSQIFGIGRTQPTLDFVDVDILTDTPVFISPRALALDTSEWGDGCVALVQSFFQTILKSIKAGNNAHAESLLRSLREPNETHLGLSRGESRGRSLGEGTAHDVWSALSQSTAVSTGLLRDLEDTVLMIHGIGVDIVSDMTTNIIRGPLIAYTQQQAHRYGIPLSEGVPSGPMWDAGRLEWTSQFVQLPMTSRGKLLLVPKSVVRRSLQYNLQEYYRWYILEHLKAEELESLGSLVYLLKDGTPRVNIGDLKEKYGTTKSTVIEQALRNPVILDKYRSEKNEELFVPLDHGDLSDLGGTAPIDWTGLLEAVTSLDVGREQASSYEDAIEALISALFYPDLTNPNPQERQHDGRKRVDITYTNMGMSGFFHWLSKHYSCAKVFVECKNYGNEVSNPELDQLSGRFSPSRGQVGIIVCRQFHDKKLFLERCRDTAKDNRGYIIVLDDDDLKELVFSRRADANFK</sequence>
<evidence type="ECO:0000259" key="1">
    <source>
        <dbReference type="Pfam" id="PF04471"/>
    </source>
</evidence>
<comment type="caution">
    <text evidence="2">The sequence shown here is derived from an EMBL/GenBank/DDBJ whole genome shotgun (WGS) entry which is preliminary data.</text>
</comment>
<feature type="domain" description="Restriction endonuclease type IV Mrr" evidence="1">
    <location>
        <begin position="383"/>
        <end position="459"/>
    </location>
</feature>
<dbReference type="Pfam" id="PF04471">
    <property type="entry name" value="Mrr_cat"/>
    <property type="match status" value="1"/>
</dbReference>
<dbReference type="GO" id="GO:0003677">
    <property type="term" value="F:DNA binding"/>
    <property type="evidence" value="ECO:0007669"/>
    <property type="project" value="InterPro"/>
</dbReference>